<feature type="domain" description="Pyruvate phosphate dikinase AMP/ATP-binding" evidence="3">
    <location>
        <begin position="81"/>
        <end position="318"/>
    </location>
</feature>
<dbReference type="Gene3D" id="3.30.1490.20">
    <property type="entry name" value="ATP-grasp fold, A domain"/>
    <property type="match status" value="2"/>
</dbReference>
<dbReference type="PANTHER" id="PTHR43615:SF1">
    <property type="entry name" value="PPDK_N DOMAIN-CONTAINING PROTEIN"/>
    <property type="match status" value="1"/>
</dbReference>
<evidence type="ECO:0000313" key="5">
    <source>
        <dbReference type="Proteomes" id="UP000494111"/>
    </source>
</evidence>
<dbReference type="Pfam" id="PF00391">
    <property type="entry name" value="PEP-utilizers"/>
    <property type="match status" value="1"/>
</dbReference>
<dbReference type="Gene3D" id="3.50.30.10">
    <property type="entry name" value="Phosphohistidine domain"/>
    <property type="match status" value="1"/>
</dbReference>
<dbReference type="InterPro" id="IPR013815">
    <property type="entry name" value="ATP_grasp_subdomain_1"/>
</dbReference>
<dbReference type="RefSeq" id="WP_254597555.1">
    <property type="nucleotide sequence ID" value="NZ_CADILC010000018.1"/>
</dbReference>
<sequence>MTSQAPAGPPPDSTAAMPALAPSPAATAGADILDWAAARHAGPAVVGGKGWQLARMAELGVPVPPGFVLSAQAGAAHRHGAPVPQSVAQGLRDALHARGWLDTPLALRSSAPQEDGATASFAGIHLSCLNVRGAQAALDALQRIWDSAWTPQADAYRQRLGLSNDDRPMAVVVMPLVAATASGIAFTCDPLTGRHDHMVIHANWGLGESLVGGLADGDEYRLRADALTLTWSLMDALIGAKRRTTQSIESGGTQQVDQTADLAARAVLTAAQIDTLAALVRDAARALDYSAAPYDLEWAWDGSRFWIVQARPVTALARHTYPGLQSQPSYWSRGNTREVLPQPMSALEWDGGRLMAQRMLTCGFELSGYPTLPGVRMVAMFQGRAYLDASVLQWIGHDALGIAPHAMNAMLGGPQPDIQVPRPTLLQRLNHGLRMLRYLRRAAPLRRRAKDDLPRQFARAQAWLHEALPATPAALGANLHEQFLTVAAADDLFFLQGSGGGALSKLLDIVERARPGAGHALTAALMAGGEPSVTAAQSYALMALAQLASREPQALAWLRAPERDSAAWADQLPPDSAFRRALADFLARYGHRAVYETYMRNPRWREAPGYVLDSVLNLIGTDPDALRARQEQGAREAWRQVRAVLPWWQRPLAAKLLGAARIEGAQREAARSVLVAYLAAARRSALELGARLMTTPDDIFHLTAEEVFALADGRLAPVHAERRAADRRAQLHRWAETPDIDVIVEYENASAAQATLAAGTAVHNAAAPADADTWRGTPVSAGRAQGPAFIARDPAQALAMPVGAILIAPSTDPAWTPLFLRAGAVVMEAGGYLSHGAIVAREFGVPALVNVQGILQQAATGDLLDVDATQGVVRRLPAVPNAPPAD</sequence>
<evidence type="ECO:0000256" key="1">
    <source>
        <dbReference type="SAM" id="MobiDB-lite"/>
    </source>
</evidence>
<gene>
    <name evidence="4" type="primary">pigC</name>
    <name evidence="4" type="ORF">LMG3458_05048</name>
</gene>
<dbReference type="GO" id="GO:0005524">
    <property type="term" value="F:ATP binding"/>
    <property type="evidence" value="ECO:0007669"/>
    <property type="project" value="InterPro"/>
</dbReference>
<dbReference type="GO" id="GO:0016301">
    <property type="term" value="F:kinase activity"/>
    <property type="evidence" value="ECO:0007669"/>
    <property type="project" value="InterPro"/>
</dbReference>
<organism evidence="4 5">
    <name type="scientific">Achromobacter deleyi</name>
    <dbReference type="NCBI Taxonomy" id="1353891"/>
    <lineage>
        <taxon>Bacteria</taxon>
        <taxon>Pseudomonadati</taxon>
        <taxon>Pseudomonadota</taxon>
        <taxon>Betaproteobacteria</taxon>
        <taxon>Burkholderiales</taxon>
        <taxon>Alcaligenaceae</taxon>
        <taxon>Achromobacter</taxon>
    </lineage>
</organism>
<evidence type="ECO:0000313" key="4">
    <source>
        <dbReference type="EMBL" id="CAB3733368.1"/>
    </source>
</evidence>
<dbReference type="InterPro" id="IPR002192">
    <property type="entry name" value="PPDK_AMP/ATP-bd"/>
</dbReference>
<dbReference type="InterPro" id="IPR008279">
    <property type="entry name" value="PEP-util_enz_mobile_dom"/>
</dbReference>
<dbReference type="GO" id="GO:0016874">
    <property type="term" value="F:ligase activity"/>
    <property type="evidence" value="ECO:0007669"/>
    <property type="project" value="UniProtKB-KW"/>
</dbReference>
<dbReference type="InterPro" id="IPR036637">
    <property type="entry name" value="Phosphohistidine_dom_sf"/>
</dbReference>
<dbReference type="PANTHER" id="PTHR43615">
    <property type="entry name" value="PHOSPHOENOLPYRUVATE SYNTHASE-RELATED"/>
    <property type="match status" value="1"/>
</dbReference>
<evidence type="ECO:0000259" key="3">
    <source>
        <dbReference type="Pfam" id="PF01326"/>
    </source>
</evidence>
<proteinExistence type="predicted"/>
<dbReference type="Gene3D" id="3.30.470.20">
    <property type="entry name" value="ATP-grasp fold, B domain"/>
    <property type="match status" value="1"/>
</dbReference>
<feature type="region of interest" description="Disordered" evidence="1">
    <location>
        <begin position="1"/>
        <end position="20"/>
    </location>
</feature>
<dbReference type="SUPFAM" id="SSF52009">
    <property type="entry name" value="Phosphohistidine domain"/>
    <property type="match status" value="1"/>
</dbReference>
<dbReference type="Pfam" id="PF01326">
    <property type="entry name" value="PPDK_N"/>
    <property type="match status" value="1"/>
</dbReference>
<reference evidence="4 5" key="1">
    <citation type="submission" date="2020-04" db="EMBL/GenBank/DDBJ databases">
        <authorList>
            <person name="De Canck E."/>
        </authorList>
    </citation>
    <scope>NUCLEOTIDE SEQUENCE [LARGE SCALE GENOMIC DNA]</scope>
    <source>
        <strain evidence="4 5">LMG 3458</strain>
    </source>
</reference>
<keyword evidence="4" id="KW-0808">Transferase</keyword>
<evidence type="ECO:0000259" key="2">
    <source>
        <dbReference type="Pfam" id="PF00391"/>
    </source>
</evidence>
<name>A0A6S7ASU3_9BURK</name>
<keyword evidence="4" id="KW-0436">Ligase</keyword>
<dbReference type="SUPFAM" id="SSF56059">
    <property type="entry name" value="Glutathione synthetase ATP-binding domain-like"/>
    <property type="match status" value="1"/>
</dbReference>
<dbReference type="EC" id="6.4.-.-" evidence="4"/>
<dbReference type="EMBL" id="CADIJO010000024">
    <property type="protein sequence ID" value="CAB3733368.1"/>
    <property type="molecule type" value="Genomic_DNA"/>
</dbReference>
<accession>A0A6S7ASU3</accession>
<dbReference type="Proteomes" id="UP000494111">
    <property type="component" value="Unassembled WGS sequence"/>
</dbReference>
<dbReference type="InterPro" id="IPR051549">
    <property type="entry name" value="PEP_Utilizing_Enz"/>
</dbReference>
<dbReference type="AlphaFoldDB" id="A0A6S7ASU3"/>
<feature type="domain" description="PEP-utilising enzyme mobile" evidence="2">
    <location>
        <begin position="802"/>
        <end position="871"/>
    </location>
</feature>
<protein>
    <submittedName>
        <fullName evidence="4">Prodigiosin synthesizing transferase PigC</fullName>
        <ecNumber evidence="4">6.4.-.-</ecNumber>
    </submittedName>
</protein>